<dbReference type="PANTHER" id="PTHR43861">
    <property type="entry name" value="TRANS-ACONITATE 2-METHYLTRANSFERASE-RELATED"/>
    <property type="match status" value="1"/>
</dbReference>
<name>A0ABN3UVP3_9MICO</name>
<gene>
    <name evidence="2" type="ORF">GCM10009867_33980</name>
</gene>
<dbReference type="RefSeq" id="WP_344195638.1">
    <property type="nucleotide sequence ID" value="NZ_BAAARN010000005.1"/>
</dbReference>
<dbReference type="SUPFAM" id="SSF53335">
    <property type="entry name" value="S-adenosyl-L-methionine-dependent methyltransferases"/>
    <property type="match status" value="1"/>
</dbReference>
<protein>
    <submittedName>
        <fullName evidence="2">Class I SAM-dependent methyltransferase</fullName>
    </submittedName>
</protein>
<accession>A0ABN3UVP3</accession>
<keyword evidence="2" id="KW-0808">Transferase</keyword>
<organism evidence="2 3">
    <name type="scientific">Pedococcus aerophilus</name>
    <dbReference type="NCBI Taxonomy" id="436356"/>
    <lineage>
        <taxon>Bacteria</taxon>
        <taxon>Bacillati</taxon>
        <taxon>Actinomycetota</taxon>
        <taxon>Actinomycetes</taxon>
        <taxon>Micrococcales</taxon>
        <taxon>Intrasporangiaceae</taxon>
        <taxon>Pedococcus</taxon>
    </lineage>
</organism>
<evidence type="ECO:0000259" key="1">
    <source>
        <dbReference type="Pfam" id="PF08241"/>
    </source>
</evidence>
<feature type="domain" description="Methyltransferase type 11" evidence="1">
    <location>
        <begin position="47"/>
        <end position="141"/>
    </location>
</feature>
<dbReference type="Gene3D" id="3.40.50.150">
    <property type="entry name" value="Vaccinia Virus protein VP39"/>
    <property type="match status" value="1"/>
</dbReference>
<reference evidence="2 3" key="1">
    <citation type="journal article" date="2019" name="Int. J. Syst. Evol. Microbiol.">
        <title>The Global Catalogue of Microorganisms (GCM) 10K type strain sequencing project: providing services to taxonomists for standard genome sequencing and annotation.</title>
        <authorList>
            <consortium name="The Broad Institute Genomics Platform"/>
            <consortium name="The Broad Institute Genome Sequencing Center for Infectious Disease"/>
            <person name="Wu L."/>
            <person name="Ma J."/>
        </authorList>
    </citation>
    <scope>NUCLEOTIDE SEQUENCE [LARGE SCALE GENOMIC DNA]</scope>
    <source>
        <strain evidence="2 3">JCM 16378</strain>
    </source>
</reference>
<keyword evidence="3" id="KW-1185">Reference proteome</keyword>
<dbReference type="InterPro" id="IPR029063">
    <property type="entry name" value="SAM-dependent_MTases_sf"/>
</dbReference>
<dbReference type="GO" id="GO:0008168">
    <property type="term" value="F:methyltransferase activity"/>
    <property type="evidence" value="ECO:0007669"/>
    <property type="project" value="UniProtKB-KW"/>
</dbReference>
<evidence type="ECO:0000313" key="2">
    <source>
        <dbReference type="EMBL" id="GAA2739128.1"/>
    </source>
</evidence>
<dbReference type="InterPro" id="IPR013216">
    <property type="entry name" value="Methyltransf_11"/>
</dbReference>
<dbReference type="CDD" id="cd02440">
    <property type="entry name" value="AdoMet_MTases"/>
    <property type="match status" value="1"/>
</dbReference>
<dbReference type="EMBL" id="BAAARN010000005">
    <property type="protein sequence ID" value="GAA2739128.1"/>
    <property type="molecule type" value="Genomic_DNA"/>
</dbReference>
<sequence length="254" mass="27227">MDTPAPLAITGERTVPGVWHENHWFRRHEAAYAALPRWVPTAPRVVLDAGCGEGYGAALLRGAWPDTRVIGVDYDPVATAHAARTYGGEQAAHVRAGLTALPFGDAVADLVVSLQVLEHLWTPWEYVAELARVTGAGGVVVLSTPNRLTFSPGLGRHAAPTNAYHSREYDAAELQVELEAWLPGWRVQVVGLHLGERLRSWEASHGSLTHALASPPGGWGEELREAVVSTTATDFVVGEPDDDCLDLVAVLTAA</sequence>
<dbReference type="GO" id="GO:0032259">
    <property type="term" value="P:methylation"/>
    <property type="evidence" value="ECO:0007669"/>
    <property type="project" value="UniProtKB-KW"/>
</dbReference>
<proteinExistence type="predicted"/>
<evidence type="ECO:0000313" key="3">
    <source>
        <dbReference type="Proteomes" id="UP001501326"/>
    </source>
</evidence>
<dbReference type="Proteomes" id="UP001501326">
    <property type="component" value="Unassembled WGS sequence"/>
</dbReference>
<comment type="caution">
    <text evidence="2">The sequence shown here is derived from an EMBL/GenBank/DDBJ whole genome shotgun (WGS) entry which is preliminary data.</text>
</comment>
<keyword evidence="2" id="KW-0489">Methyltransferase</keyword>
<dbReference type="Pfam" id="PF08241">
    <property type="entry name" value="Methyltransf_11"/>
    <property type="match status" value="1"/>
</dbReference>